<dbReference type="OrthoDB" id="1065058at2759"/>
<organism evidence="2 3">
    <name type="scientific">Paramicrosporidium saccamoebae</name>
    <dbReference type="NCBI Taxonomy" id="1246581"/>
    <lineage>
        <taxon>Eukaryota</taxon>
        <taxon>Fungi</taxon>
        <taxon>Fungi incertae sedis</taxon>
        <taxon>Cryptomycota</taxon>
        <taxon>Cryptomycota incertae sedis</taxon>
        <taxon>Paramicrosporidium</taxon>
    </lineage>
</organism>
<dbReference type="EMBL" id="MTSL01000159">
    <property type="protein sequence ID" value="PJF17773.1"/>
    <property type="molecule type" value="Genomic_DNA"/>
</dbReference>
<name>A0A2H9TJ52_9FUNG</name>
<dbReference type="PANTHER" id="PTHR47438">
    <property type="entry name" value="PHOSPHATE METABOLISM PROTEIN 8-RELATED"/>
    <property type="match status" value="1"/>
</dbReference>
<dbReference type="AlphaFoldDB" id="A0A2H9TJ52"/>
<dbReference type="InterPro" id="IPR010237">
    <property type="entry name" value="Pyr-5-nucltdase"/>
</dbReference>
<evidence type="ECO:0000313" key="3">
    <source>
        <dbReference type="Proteomes" id="UP000240830"/>
    </source>
</evidence>
<dbReference type="Gene3D" id="1.10.150.450">
    <property type="match status" value="1"/>
</dbReference>
<keyword evidence="1" id="KW-0732">Signal</keyword>
<dbReference type="SFLD" id="SFLDS00003">
    <property type="entry name" value="Haloacid_Dehalogenase"/>
    <property type="match status" value="1"/>
</dbReference>
<feature type="signal peptide" evidence="1">
    <location>
        <begin position="1"/>
        <end position="16"/>
    </location>
</feature>
<dbReference type="InterPro" id="IPR036412">
    <property type="entry name" value="HAD-like_sf"/>
</dbReference>
<dbReference type="SUPFAM" id="SSF56784">
    <property type="entry name" value="HAD-like"/>
    <property type="match status" value="1"/>
</dbReference>
<reference evidence="2 3" key="1">
    <citation type="submission" date="2016-10" db="EMBL/GenBank/DDBJ databases">
        <title>The genome of Paramicrosporidium saccamoebae is the missing link in understanding Cryptomycota and Microsporidia evolution.</title>
        <authorList>
            <person name="Quandt C.A."/>
            <person name="Beaudet D."/>
            <person name="Corsaro D."/>
            <person name="Michel R."/>
            <person name="Corradi N."/>
            <person name="James T."/>
        </authorList>
    </citation>
    <scope>NUCLEOTIDE SEQUENCE [LARGE SCALE GENOMIC DNA]</scope>
    <source>
        <strain evidence="2 3">KSL3</strain>
    </source>
</reference>
<dbReference type="SFLD" id="SFLDG01132">
    <property type="entry name" value="C1.5.3:_5'-Nucleotidase_Like"/>
    <property type="match status" value="1"/>
</dbReference>
<sequence length="245" mass="27339">MYIVPLACAFAALVAAARPAHKILRELTKERTLLLDLDDTLYSAASGLLESLITANRSYIAHSIKCTEAEANQLDEQYYRGYGLAIRGLMAEHDVNPRTYEEFLDNTIDYNLIDIDHALFSVLDSVKANIVIYTNSGVMHAERVLSELGVHKLVNAIVYGDHTSQGYYLKPNVESYIRVENLLNAKPGQLYFVDDRKKNVEVALSRGWNGAQVVETGDSVVPSSKGMKQMSKVHELPTIFPELFS</sequence>
<gene>
    <name evidence="2" type="ORF">PSACC_02418</name>
</gene>
<dbReference type="GO" id="GO:0008252">
    <property type="term" value="F:nucleotidase activity"/>
    <property type="evidence" value="ECO:0007669"/>
    <property type="project" value="TreeGrafter"/>
</dbReference>
<accession>A0A2H9TJ52</accession>
<dbReference type="PANTHER" id="PTHR47438:SF1">
    <property type="entry name" value="PHOSPHATE METABOLISM PROTEIN 8-RELATED"/>
    <property type="match status" value="1"/>
</dbReference>
<protein>
    <submittedName>
        <fullName evidence="2">Pyrimidine 5-nucleotidase</fullName>
    </submittedName>
</protein>
<evidence type="ECO:0000256" key="1">
    <source>
        <dbReference type="SAM" id="SignalP"/>
    </source>
</evidence>
<dbReference type="Pfam" id="PF00702">
    <property type="entry name" value="Hydrolase"/>
    <property type="match status" value="1"/>
</dbReference>
<evidence type="ECO:0000313" key="2">
    <source>
        <dbReference type="EMBL" id="PJF17773.1"/>
    </source>
</evidence>
<dbReference type="InterPro" id="IPR052791">
    <property type="entry name" value="SSM1_domain"/>
</dbReference>
<dbReference type="InterPro" id="IPR023214">
    <property type="entry name" value="HAD_sf"/>
</dbReference>
<dbReference type="Gene3D" id="3.40.50.1000">
    <property type="entry name" value="HAD superfamily/HAD-like"/>
    <property type="match status" value="1"/>
</dbReference>
<dbReference type="GO" id="GO:0009166">
    <property type="term" value="P:nucleotide catabolic process"/>
    <property type="evidence" value="ECO:0007669"/>
    <property type="project" value="TreeGrafter"/>
</dbReference>
<dbReference type="STRING" id="1246581.A0A2H9TJ52"/>
<dbReference type="GO" id="GO:0006206">
    <property type="term" value="P:pyrimidine nucleobase metabolic process"/>
    <property type="evidence" value="ECO:0007669"/>
    <property type="project" value="TreeGrafter"/>
</dbReference>
<dbReference type="SFLD" id="SFLDG01129">
    <property type="entry name" value="C1.5:_HAD__Beta-PGM__Phosphata"/>
    <property type="match status" value="1"/>
</dbReference>
<proteinExistence type="predicted"/>
<comment type="caution">
    <text evidence="2">The sequence shown here is derived from an EMBL/GenBank/DDBJ whole genome shotgun (WGS) entry which is preliminary data.</text>
</comment>
<dbReference type="Proteomes" id="UP000240830">
    <property type="component" value="Unassembled WGS sequence"/>
</dbReference>
<keyword evidence="3" id="KW-1185">Reference proteome</keyword>
<feature type="chain" id="PRO_5014149761" evidence="1">
    <location>
        <begin position="17"/>
        <end position="245"/>
    </location>
</feature>